<feature type="region of interest" description="Disordered" evidence="1">
    <location>
        <begin position="1"/>
        <end position="47"/>
    </location>
</feature>
<dbReference type="InParanoid" id="Q7UMN9"/>
<evidence type="ECO:0000313" key="3">
    <source>
        <dbReference type="EMBL" id="CAD75877.1"/>
    </source>
</evidence>
<proteinExistence type="predicted"/>
<feature type="compositionally biased region" description="Basic residues" evidence="1">
    <location>
        <begin position="17"/>
        <end position="26"/>
    </location>
</feature>
<organism evidence="3 4">
    <name type="scientific">Rhodopirellula baltica (strain DSM 10527 / NCIMB 13988 / SH1)</name>
    <dbReference type="NCBI Taxonomy" id="243090"/>
    <lineage>
        <taxon>Bacteria</taxon>
        <taxon>Pseudomonadati</taxon>
        <taxon>Planctomycetota</taxon>
        <taxon>Planctomycetia</taxon>
        <taxon>Pirellulales</taxon>
        <taxon>Pirellulaceae</taxon>
        <taxon>Rhodopirellula</taxon>
    </lineage>
</organism>
<dbReference type="eggNOG" id="COG1459">
    <property type="taxonomic scope" value="Bacteria"/>
</dbReference>
<dbReference type="STRING" id="243090.RB8704"/>
<keyword evidence="4" id="KW-1185">Reference proteome</keyword>
<dbReference type="EMBL" id="BX294148">
    <property type="protein sequence ID" value="CAD75877.1"/>
    <property type="molecule type" value="Genomic_DNA"/>
</dbReference>
<dbReference type="OrthoDB" id="9887284at2"/>
<dbReference type="EnsemblBacteria" id="CAD75877">
    <property type="protein sequence ID" value="CAD75877"/>
    <property type="gene ID" value="RB8704"/>
</dbReference>
<evidence type="ECO:0000313" key="4">
    <source>
        <dbReference type="Proteomes" id="UP000001025"/>
    </source>
</evidence>
<feature type="transmembrane region" description="Helical" evidence="2">
    <location>
        <begin position="301"/>
        <end position="324"/>
    </location>
</feature>
<evidence type="ECO:0000256" key="2">
    <source>
        <dbReference type="SAM" id="Phobius"/>
    </source>
</evidence>
<name>Q7UMN9_RHOBA</name>
<sequence length="432" mass="46339">MGVDGSDGSTAPIQTKPYKRRSHRRFGTPTMSDPTSSSSPTSDPPSNVFHDGLAAAVMARVPIHLGNGGSVNGILTLDKVELLKRQPAAEWPTRYRAAREVFDRTGNMQIILDGLTHDTRSEKKLSRLLWGSCIYLLTLAVIGYLGLTFFTYFIGPSVNALRADMQLVPSTPQAPHSDPIVDLLPSVLAVAPFVLLGICLLIWITGGVSRWAARLGGSAFIRDNASAVAMRLIAAMAKTNVPAEEAVNLSCDLLDSAPDTRNQVQTTLRGRVLNASSETTLLRLGSHFQTSAANRMSVLKVVLPIVLTALIGGTGVMAYSFALFNPLVSLIHDLSKPTRDLPAGNLPKTLAPTPPAAPQPIARNTNDLNEVGSFVGAVSPRHTNVFARELPGSELPGSQREQGDRTMDFQVRRPQRANTPVTKAFVQPGVTS</sequence>
<evidence type="ECO:0008006" key="5">
    <source>
        <dbReference type="Google" id="ProtNLM"/>
    </source>
</evidence>
<dbReference type="KEGG" id="rba:RB8704"/>
<dbReference type="PATRIC" id="fig|243090.15.peg.4178"/>
<keyword evidence="2" id="KW-0472">Membrane</keyword>
<dbReference type="AlphaFoldDB" id="Q7UMN9"/>
<keyword evidence="2" id="KW-0812">Transmembrane</keyword>
<dbReference type="HOGENOM" id="CLU_634425_0_0_0"/>
<dbReference type="Proteomes" id="UP000001025">
    <property type="component" value="Chromosome"/>
</dbReference>
<keyword evidence="2" id="KW-1133">Transmembrane helix</keyword>
<protein>
    <recommendedName>
        <fullName evidence="5">Transmembrane protein</fullName>
    </recommendedName>
</protein>
<feature type="compositionally biased region" description="Low complexity" evidence="1">
    <location>
        <begin position="28"/>
        <end position="46"/>
    </location>
</feature>
<gene>
    <name evidence="3" type="ordered locus">RB8704</name>
</gene>
<evidence type="ECO:0000256" key="1">
    <source>
        <dbReference type="SAM" id="MobiDB-lite"/>
    </source>
</evidence>
<feature type="transmembrane region" description="Helical" evidence="2">
    <location>
        <begin position="128"/>
        <end position="155"/>
    </location>
</feature>
<accession>Q7UMN9</accession>
<reference evidence="3 4" key="1">
    <citation type="journal article" date="2003" name="Proc. Natl. Acad. Sci. U.S.A.">
        <title>Complete genome sequence of the marine planctomycete Pirellula sp. strain 1.</title>
        <authorList>
            <person name="Gloeckner F.O."/>
            <person name="Kube M."/>
            <person name="Bauer M."/>
            <person name="Teeling H."/>
            <person name="Lombardot T."/>
            <person name="Ludwig W."/>
            <person name="Gade D."/>
            <person name="Beck A."/>
            <person name="Borzym K."/>
            <person name="Heitmann K."/>
            <person name="Rabus R."/>
            <person name="Schlesner H."/>
            <person name="Amann R."/>
            <person name="Reinhardt R."/>
        </authorList>
    </citation>
    <scope>NUCLEOTIDE SEQUENCE [LARGE SCALE GENOMIC DNA]</scope>
    <source>
        <strain evidence="4">DSM 10527 / NCIMB 13988 / SH1</strain>
    </source>
</reference>
<feature type="transmembrane region" description="Helical" evidence="2">
    <location>
        <begin position="183"/>
        <end position="204"/>
    </location>
</feature>